<dbReference type="AlphaFoldDB" id="A0AAX3Y5T7"/>
<keyword evidence="3" id="KW-0560">Oxidoreductase</keyword>
<organism evidence="3 5">
    <name type="scientific">Rhodococcus opacus</name>
    <name type="common">Nocardia opaca</name>
    <dbReference type="NCBI Taxonomy" id="37919"/>
    <lineage>
        <taxon>Bacteria</taxon>
        <taxon>Bacillati</taxon>
        <taxon>Actinomycetota</taxon>
        <taxon>Actinomycetes</taxon>
        <taxon>Mycobacteriales</taxon>
        <taxon>Nocardiaceae</taxon>
        <taxon>Rhodococcus</taxon>
    </lineage>
</organism>
<sequence length="354" mass="38292">MHIGVTLPSRTGPIASVGEKARRAEEAGFHSVFGYEVYRNPFNLMTAAALATERVTLGTGLAAAFSRSPFEAANAAADIDDISGGRMFFGIGTGVPEFLRAFHSTDAKHPLGRLSEYIDVLRLSWEYLATGKSESLDGQHYQFVAPPINPWGERELPRTSIPIALAAMGPKLVELCGQKADAWIGYFATTKYVNEFVRPHLEAGAKKAGRDPSEVQICAEAVCSVSPDRELAMSRARKQVGFYATHPAGAQVAAMHGLEDAVTELRRNFAREGIAAFERTDDRLVETLSITGTPEEARQKLAQYEGVIDHLVLHTPYVPPIEAEESEDAFANILDTFGGIARAAEETSAVGARA</sequence>
<dbReference type="PANTHER" id="PTHR43244">
    <property type="match status" value="1"/>
</dbReference>
<gene>
    <name evidence="2" type="ORF">O4328_21970</name>
    <name evidence="3" type="ORF">Q5707_22910</name>
</gene>
<keyword evidence="4" id="KW-1185">Reference proteome</keyword>
<dbReference type="EC" id="1.-.-.-" evidence="3"/>
<dbReference type="Proteomes" id="UP001066327">
    <property type="component" value="Unassembled WGS sequence"/>
</dbReference>
<reference evidence="3" key="2">
    <citation type="submission" date="2023-07" db="EMBL/GenBank/DDBJ databases">
        <title>Genomic analysis of Rhodococcus opacus VOC-14 with glycol ethers degradation activity.</title>
        <authorList>
            <person name="Narkevich D.A."/>
            <person name="Hlushen A.M."/>
            <person name="Akhremchuk A.E."/>
            <person name="Sikolenko M.A."/>
            <person name="Valentovich L.N."/>
        </authorList>
    </citation>
    <scope>NUCLEOTIDE SEQUENCE</scope>
    <source>
        <strain evidence="3">VOC-14</strain>
    </source>
</reference>
<dbReference type="PANTHER" id="PTHR43244:SF2">
    <property type="entry name" value="CONSERVED HYPOTHETICAL ALANINE AND PROLINE-RICH PROTEIN"/>
    <property type="match status" value="1"/>
</dbReference>
<dbReference type="EMBL" id="CP130953">
    <property type="protein sequence ID" value="WLF44772.1"/>
    <property type="molecule type" value="Genomic_DNA"/>
</dbReference>
<evidence type="ECO:0000313" key="5">
    <source>
        <dbReference type="Proteomes" id="UP001231166"/>
    </source>
</evidence>
<dbReference type="GO" id="GO:0016705">
    <property type="term" value="F:oxidoreductase activity, acting on paired donors, with incorporation or reduction of molecular oxygen"/>
    <property type="evidence" value="ECO:0007669"/>
    <property type="project" value="InterPro"/>
</dbReference>
<dbReference type="InterPro" id="IPR036661">
    <property type="entry name" value="Luciferase-like_sf"/>
</dbReference>
<dbReference type="Gene3D" id="3.20.20.30">
    <property type="entry name" value="Luciferase-like domain"/>
    <property type="match status" value="1"/>
</dbReference>
<accession>A0AAX3Y5T7</accession>
<dbReference type="SUPFAM" id="SSF51679">
    <property type="entry name" value="Bacterial luciferase-like"/>
    <property type="match status" value="1"/>
</dbReference>
<dbReference type="RefSeq" id="WP_120660821.1">
    <property type="nucleotide sequence ID" value="NZ_CP082160.1"/>
</dbReference>
<dbReference type="CDD" id="cd01097">
    <property type="entry name" value="Tetrahydromethanopterin_reductase"/>
    <property type="match status" value="1"/>
</dbReference>
<dbReference type="InterPro" id="IPR011251">
    <property type="entry name" value="Luciferase-like_dom"/>
</dbReference>
<protein>
    <submittedName>
        <fullName evidence="3">LLM class flavin-dependent oxidoreductase</fullName>
        <ecNumber evidence="3">1.-.-.-</ecNumber>
    </submittedName>
</protein>
<name>A0AAX3Y5T7_RHOOP</name>
<evidence type="ECO:0000259" key="1">
    <source>
        <dbReference type="Pfam" id="PF00296"/>
    </source>
</evidence>
<evidence type="ECO:0000313" key="2">
    <source>
        <dbReference type="EMBL" id="MCZ4586318.1"/>
    </source>
</evidence>
<dbReference type="Proteomes" id="UP001231166">
    <property type="component" value="Chromosome"/>
</dbReference>
<evidence type="ECO:0000313" key="3">
    <source>
        <dbReference type="EMBL" id="WLF44772.1"/>
    </source>
</evidence>
<feature type="domain" description="Luciferase-like" evidence="1">
    <location>
        <begin position="2"/>
        <end position="306"/>
    </location>
</feature>
<reference evidence="2" key="1">
    <citation type="submission" date="2022-12" db="EMBL/GenBank/DDBJ databases">
        <authorList>
            <person name="Krivoruchko A.V."/>
            <person name="Elkin A."/>
        </authorList>
    </citation>
    <scope>NUCLEOTIDE SEQUENCE</scope>
    <source>
        <strain evidence="2">IEGM 249</strain>
    </source>
</reference>
<evidence type="ECO:0000313" key="4">
    <source>
        <dbReference type="Proteomes" id="UP001066327"/>
    </source>
</evidence>
<dbReference type="Pfam" id="PF00296">
    <property type="entry name" value="Bac_luciferase"/>
    <property type="match status" value="1"/>
</dbReference>
<proteinExistence type="predicted"/>
<dbReference type="InterPro" id="IPR050564">
    <property type="entry name" value="F420-G6PD/mer"/>
</dbReference>
<dbReference type="EMBL" id="JAPWIS010000011">
    <property type="protein sequence ID" value="MCZ4586318.1"/>
    <property type="molecule type" value="Genomic_DNA"/>
</dbReference>